<dbReference type="Gene3D" id="2.60.120.200">
    <property type="match status" value="1"/>
</dbReference>
<protein>
    <recommendedName>
        <fullName evidence="3">MAM domain-containing protein</fullName>
    </recommendedName>
</protein>
<dbReference type="AlphaFoldDB" id="A0A4W5L315"/>
<reference evidence="4" key="3">
    <citation type="submission" date="2025-09" db="UniProtKB">
        <authorList>
            <consortium name="Ensembl"/>
        </authorList>
    </citation>
    <scope>IDENTIFICATION</scope>
</reference>
<evidence type="ECO:0000256" key="1">
    <source>
        <dbReference type="ARBA" id="ARBA00023157"/>
    </source>
</evidence>
<reference evidence="4" key="2">
    <citation type="submission" date="2025-08" db="UniProtKB">
        <authorList>
            <consortium name="Ensembl"/>
        </authorList>
    </citation>
    <scope>IDENTIFICATION</scope>
</reference>
<evidence type="ECO:0000256" key="2">
    <source>
        <dbReference type="PROSITE-ProRule" id="PRU00124"/>
    </source>
</evidence>
<dbReference type="PANTHER" id="PTHR23282:SF101">
    <property type="entry name" value="MAM DOMAIN-CONTAINING PROTEIN"/>
    <property type="match status" value="1"/>
</dbReference>
<dbReference type="InterPro" id="IPR051560">
    <property type="entry name" value="MAM_domain-containing"/>
</dbReference>
<sequence>SVCVSVCLSHAYITHYNQCVCSLGSCPLGHLQCENGQCFHPDKSCDFIDVCGDGTDEKDCGTSCSFENGRCGWKSSLADTFDWALGVGSVQGIRPPFDHTLKNEHGHFVYLEATPVGFKGDKAHMKSSVWKESSATCKLTFWYYISHKASGTIRLLVKVQMLFYFLLRYGHNME</sequence>
<dbReference type="InterPro" id="IPR002172">
    <property type="entry name" value="LDrepeatLR_classA_rpt"/>
</dbReference>
<dbReference type="InterPro" id="IPR000998">
    <property type="entry name" value="MAM_dom"/>
</dbReference>
<reference evidence="5" key="1">
    <citation type="submission" date="2018-06" db="EMBL/GenBank/DDBJ databases">
        <title>Genome assembly of Danube salmon.</title>
        <authorList>
            <person name="Macqueen D.J."/>
            <person name="Gundappa M.K."/>
        </authorList>
    </citation>
    <scope>NUCLEOTIDE SEQUENCE [LARGE SCALE GENOMIC DNA]</scope>
</reference>
<organism evidence="4 5">
    <name type="scientific">Hucho hucho</name>
    <name type="common">huchen</name>
    <dbReference type="NCBI Taxonomy" id="62062"/>
    <lineage>
        <taxon>Eukaryota</taxon>
        <taxon>Metazoa</taxon>
        <taxon>Chordata</taxon>
        <taxon>Craniata</taxon>
        <taxon>Vertebrata</taxon>
        <taxon>Euteleostomi</taxon>
        <taxon>Actinopterygii</taxon>
        <taxon>Neopterygii</taxon>
        <taxon>Teleostei</taxon>
        <taxon>Protacanthopterygii</taxon>
        <taxon>Salmoniformes</taxon>
        <taxon>Salmonidae</taxon>
        <taxon>Salmoninae</taxon>
        <taxon>Hucho</taxon>
    </lineage>
</organism>
<dbReference type="PROSITE" id="PS50060">
    <property type="entry name" value="MAM_2"/>
    <property type="match status" value="1"/>
</dbReference>
<dbReference type="CDD" id="cd06263">
    <property type="entry name" value="MAM"/>
    <property type="match status" value="1"/>
</dbReference>
<dbReference type="Ensembl" id="ENSHHUT00000019543.1">
    <property type="protein sequence ID" value="ENSHHUP00000018869.1"/>
    <property type="gene ID" value="ENSHHUG00000011755.1"/>
</dbReference>
<dbReference type="GeneTree" id="ENSGT00940000158809"/>
<dbReference type="CDD" id="cd00112">
    <property type="entry name" value="LDLa"/>
    <property type="match status" value="1"/>
</dbReference>
<feature type="disulfide bond" evidence="2">
    <location>
        <begin position="45"/>
        <end position="60"/>
    </location>
</feature>
<dbReference type="InterPro" id="IPR013320">
    <property type="entry name" value="ConA-like_dom_sf"/>
</dbReference>
<dbReference type="GO" id="GO:0016020">
    <property type="term" value="C:membrane"/>
    <property type="evidence" value="ECO:0007669"/>
    <property type="project" value="InterPro"/>
</dbReference>
<evidence type="ECO:0000313" key="4">
    <source>
        <dbReference type="Ensembl" id="ENSHHUP00000018869.1"/>
    </source>
</evidence>
<dbReference type="PROSITE" id="PS50068">
    <property type="entry name" value="LDLRA_2"/>
    <property type="match status" value="1"/>
</dbReference>
<dbReference type="InterPro" id="IPR036055">
    <property type="entry name" value="LDL_receptor-like_sf"/>
</dbReference>
<proteinExistence type="predicted"/>
<feature type="disulfide bond" evidence="2">
    <location>
        <begin position="26"/>
        <end position="38"/>
    </location>
</feature>
<name>A0A4W5L315_9TELE</name>
<keyword evidence="5" id="KW-1185">Reference proteome</keyword>
<dbReference type="Pfam" id="PF00629">
    <property type="entry name" value="MAM"/>
    <property type="match status" value="1"/>
</dbReference>
<dbReference type="STRING" id="62062.ENSHHUP00000018869"/>
<accession>A0A4W5L315</accession>
<dbReference type="SUPFAM" id="SSF57424">
    <property type="entry name" value="LDL receptor-like module"/>
    <property type="match status" value="1"/>
</dbReference>
<evidence type="ECO:0000259" key="3">
    <source>
        <dbReference type="PROSITE" id="PS50060"/>
    </source>
</evidence>
<keyword evidence="1 2" id="KW-1015">Disulfide bond</keyword>
<dbReference type="Gene3D" id="4.10.400.10">
    <property type="entry name" value="Low-density Lipoprotein Receptor"/>
    <property type="match status" value="1"/>
</dbReference>
<feature type="disulfide bond" evidence="2">
    <location>
        <begin position="33"/>
        <end position="51"/>
    </location>
</feature>
<dbReference type="SUPFAM" id="SSF49899">
    <property type="entry name" value="Concanavalin A-like lectins/glucanases"/>
    <property type="match status" value="1"/>
</dbReference>
<dbReference type="PANTHER" id="PTHR23282">
    <property type="entry name" value="APICAL ENDOSOMAL GLYCOPROTEIN PRECURSOR"/>
    <property type="match status" value="1"/>
</dbReference>
<dbReference type="SMART" id="SM00192">
    <property type="entry name" value="LDLa"/>
    <property type="match status" value="1"/>
</dbReference>
<dbReference type="Proteomes" id="UP000314982">
    <property type="component" value="Unassembled WGS sequence"/>
</dbReference>
<evidence type="ECO:0000313" key="5">
    <source>
        <dbReference type="Proteomes" id="UP000314982"/>
    </source>
</evidence>
<feature type="domain" description="MAM" evidence="3">
    <location>
        <begin position="62"/>
        <end position="158"/>
    </location>
</feature>